<evidence type="ECO:0000313" key="1">
    <source>
        <dbReference type="EMBL" id="AHI60099.1"/>
    </source>
</evidence>
<reference evidence="1 2" key="1">
    <citation type="submission" date="2015-01" db="EMBL/GenBank/DDBJ databases">
        <title>Characterization of two new Erwinia spp. phages.</title>
        <authorList>
            <person name="Yagubi A.I."/>
            <person name="Kropinski A.M."/>
            <person name="Castle A.J."/>
            <person name="Svircev A.M."/>
        </authorList>
    </citation>
    <scope>NUCLEOTIDE SEQUENCE [LARGE SCALE GENOMIC DNA]</scope>
    <source>
        <strain evidence="1">Ea9-2</strain>
    </source>
</reference>
<dbReference type="KEGG" id="vg:18503977"/>
<proteinExistence type="predicted"/>
<dbReference type="EMBL" id="KF806588">
    <property type="protein sequence ID" value="AHI60099.1"/>
    <property type="molecule type" value="Genomic_DNA"/>
</dbReference>
<evidence type="ECO:0000313" key="2">
    <source>
        <dbReference type="Proteomes" id="UP000019305"/>
    </source>
</evidence>
<organism evidence="1 2">
    <name type="scientific">Erwinia phage Ea9-2</name>
    <dbReference type="NCBI Taxonomy" id="1429767"/>
    <lineage>
        <taxon>Viruses</taxon>
        <taxon>Duplodnaviria</taxon>
        <taxon>Heunggongvirae</taxon>
        <taxon>Uroviricota</taxon>
        <taxon>Caudoviricetes</taxon>
        <taxon>Schitoviridae</taxon>
        <taxon>Erskinevirinae</taxon>
        <taxon>Johnsonvirus</taxon>
        <taxon>Johnsonvirus Ea92</taxon>
    </lineage>
</organism>
<dbReference type="RefSeq" id="YP_009007416.1">
    <property type="nucleotide sequence ID" value="NC_023579.1"/>
</dbReference>
<protein>
    <submittedName>
        <fullName evidence="1">Uncharacterized protein</fullName>
    </submittedName>
</protein>
<gene>
    <name evidence="1" type="ORF">Ea92_41</name>
</gene>
<name>W6B112_9CAUD</name>
<dbReference type="GeneID" id="18503977"/>
<sequence>MSLIKLTVANSGLRLEVNAKHVVFIRDNGESTDTTVGLSTGESVDVKESGRSVRGYVKKALAPVGVAAAPEVAE</sequence>
<dbReference type="Proteomes" id="UP000019305">
    <property type="component" value="Segment"/>
</dbReference>
<keyword evidence="2" id="KW-1185">Reference proteome</keyword>
<accession>W6B112</accession>